<dbReference type="InterPro" id="IPR036320">
    <property type="entry name" value="Glycosyl_Trfase_fam3_N_dom_sf"/>
</dbReference>
<proteinExistence type="inferred from homology"/>
<evidence type="ECO:0000256" key="4">
    <source>
        <dbReference type="ARBA" id="ARBA00022676"/>
    </source>
</evidence>
<keyword evidence="4 8" id="KW-0328">Glycosyltransferase</keyword>
<feature type="binding site" evidence="8">
    <location>
        <position position="227"/>
    </location>
    <ligand>
        <name>Mg(2+)</name>
        <dbReference type="ChEBI" id="CHEBI:18420"/>
        <label>2</label>
    </ligand>
</feature>
<dbReference type="InterPro" id="IPR017459">
    <property type="entry name" value="Glycosyl_Trfase_fam3_N_dom"/>
</dbReference>
<feature type="binding site" evidence="8">
    <location>
        <position position="90"/>
    </location>
    <ligand>
        <name>5-phospho-alpha-D-ribose 1-diphosphate</name>
        <dbReference type="ChEBI" id="CHEBI:58017"/>
    </ligand>
</feature>
<comment type="caution">
    <text evidence="11">The sequence shown here is derived from an EMBL/GenBank/DDBJ whole genome shotgun (WGS) entry which is preliminary data.</text>
</comment>
<feature type="domain" description="Glycosyl transferase family 3" evidence="9">
    <location>
        <begin position="76"/>
        <end position="323"/>
    </location>
</feature>
<dbReference type="SUPFAM" id="SSF47648">
    <property type="entry name" value="Nucleoside phosphorylase/phosphoribosyltransferase N-terminal domain"/>
    <property type="match status" value="1"/>
</dbReference>
<feature type="binding site" evidence="8">
    <location>
        <position position="94"/>
    </location>
    <ligand>
        <name>Mg(2+)</name>
        <dbReference type="ChEBI" id="CHEBI:18420"/>
        <label>1</label>
    </ligand>
</feature>
<feature type="binding site" evidence="8">
    <location>
        <position position="82"/>
    </location>
    <ligand>
        <name>5-phospho-alpha-D-ribose 1-diphosphate</name>
        <dbReference type="ChEBI" id="CHEBI:58017"/>
    </ligand>
</feature>
<comment type="caution">
    <text evidence="8">Lacks conserved residue(s) required for the propagation of feature annotation.</text>
</comment>
<dbReference type="HAMAP" id="MF_00211">
    <property type="entry name" value="TrpD"/>
    <property type="match status" value="1"/>
</dbReference>
<dbReference type="EMBL" id="LYOS01000002">
    <property type="protein sequence ID" value="OFV68237.1"/>
    <property type="molecule type" value="Genomic_DNA"/>
</dbReference>
<feature type="binding site" evidence="8">
    <location>
        <position position="113"/>
    </location>
    <ligand>
        <name>anthranilate</name>
        <dbReference type="ChEBI" id="CHEBI:16567"/>
        <label>1</label>
    </ligand>
</feature>
<dbReference type="Pfam" id="PF00591">
    <property type="entry name" value="Glycos_transf_3"/>
    <property type="match status" value="1"/>
</dbReference>
<dbReference type="STRING" id="1838285.SCAL_000877"/>
<keyword evidence="5 8" id="KW-0808">Transferase</keyword>
<dbReference type="Proteomes" id="UP000186940">
    <property type="component" value="Unassembled WGS sequence"/>
</dbReference>
<evidence type="ECO:0000256" key="2">
    <source>
        <dbReference type="ARBA" id="ARBA00011948"/>
    </source>
</evidence>
<evidence type="ECO:0000256" key="3">
    <source>
        <dbReference type="ARBA" id="ARBA00022605"/>
    </source>
</evidence>
<evidence type="ECO:0000313" key="11">
    <source>
        <dbReference type="EMBL" id="OFV68237.1"/>
    </source>
</evidence>
<dbReference type="InterPro" id="IPR005940">
    <property type="entry name" value="Anthranilate_Pribosyl_Tfrase"/>
</dbReference>
<feature type="binding site" evidence="8">
    <location>
        <begin position="92"/>
        <end position="95"/>
    </location>
    <ligand>
        <name>5-phospho-alpha-D-ribose 1-diphosphate</name>
        <dbReference type="ChEBI" id="CHEBI:58017"/>
    </ligand>
</feature>
<feature type="binding site" evidence="8">
    <location>
        <begin position="110"/>
        <end position="118"/>
    </location>
    <ligand>
        <name>5-phospho-alpha-D-ribose 1-diphosphate</name>
        <dbReference type="ChEBI" id="CHEBI:58017"/>
    </ligand>
</feature>
<dbReference type="NCBIfam" id="TIGR01245">
    <property type="entry name" value="trpD"/>
    <property type="match status" value="1"/>
</dbReference>
<feature type="binding site" evidence="8">
    <location>
        <position position="227"/>
    </location>
    <ligand>
        <name>Mg(2+)</name>
        <dbReference type="ChEBI" id="CHEBI:18420"/>
        <label>1</label>
    </ligand>
</feature>
<feature type="binding site" evidence="8">
    <location>
        <position position="82"/>
    </location>
    <ligand>
        <name>anthranilate</name>
        <dbReference type="ChEBI" id="CHEBI:16567"/>
        <label>1</label>
    </ligand>
</feature>
<dbReference type="GO" id="GO:0004048">
    <property type="term" value="F:anthranilate phosphoribosyltransferase activity"/>
    <property type="evidence" value="ECO:0007669"/>
    <property type="project" value="UniProtKB-UniRule"/>
</dbReference>
<dbReference type="PATRIC" id="fig|1838285.3.peg.886"/>
<comment type="catalytic activity">
    <reaction evidence="8">
        <text>N-(5-phospho-beta-D-ribosyl)anthranilate + diphosphate = 5-phospho-alpha-D-ribose 1-diphosphate + anthranilate</text>
        <dbReference type="Rhea" id="RHEA:11768"/>
        <dbReference type="ChEBI" id="CHEBI:16567"/>
        <dbReference type="ChEBI" id="CHEBI:18277"/>
        <dbReference type="ChEBI" id="CHEBI:33019"/>
        <dbReference type="ChEBI" id="CHEBI:58017"/>
        <dbReference type="EC" id="2.4.2.18"/>
    </reaction>
</comment>
<dbReference type="PANTHER" id="PTHR43285:SF2">
    <property type="entry name" value="ANTHRANILATE PHOSPHORIBOSYLTRANSFERASE"/>
    <property type="match status" value="1"/>
</dbReference>
<dbReference type="Gene3D" id="1.20.970.10">
    <property type="entry name" value="Transferase, Pyrimidine Nucleoside Phosphorylase, Chain C"/>
    <property type="match status" value="1"/>
</dbReference>
<evidence type="ECO:0000256" key="7">
    <source>
        <dbReference type="ARBA" id="ARBA00023141"/>
    </source>
</evidence>
<comment type="pathway">
    <text evidence="1 8">Amino-acid biosynthesis; L-tryptophan biosynthesis; L-tryptophan from chorismate: step 2/5.</text>
</comment>
<dbReference type="EC" id="2.4.2.18" evidence="2 8"/>
<feature type="binding site" evidence="8">
    <location>
        <position position="168"/>
    </location>
    <ligand>
        <name>anthranilate</name>
        <dbReference type="ChEBI" id="CHEBI:16567"/>
        <label>2</label>
    </ligand>
</feature>
<evidence type="ECO:0000313" key="12">
    <source>
        <dbReference type="Proteomes" id="UP000186940"/>
    </source>
</evidence>
<keyword evidence="3 8" id="KW-0028">Amino-acid biosynthesis</keyword>
<dbReference type="FunFam" id="3.40.1030.10:FF:000002">
    <property type="entry name" value="Anthranilate phosphoribosyltransferase"/>
    <property type="match status" value="1"/>
</dbReference>
<feature type="binding site" evidence="8">
    <location>
        <begin position="85"/>
        <end position="86"/>
    </location>
    <ligand>
        <name>5-phospho-alpha-D-ribose 1-diphosphate</name>
        <dbReference type="ChEBI" id="CHEBI:58017"/>
    </ligand>
</feature>
<gene>
    <name evidence="8" type="primary">trpD</name>
    <name evidence="11" type="ORF">SCAL_000877</name>
</gene>
<keyword evidence="7 8" id="KW-0057">Aromatic amino acid biosynthesis</keyword>
<dbReference type="SUPFAM" id="SSF52418">
    <property type="entry name" value="Nucleoside phosphorylase/phosphoribosyltransferase catalytic domain"/>
    <property type="match status" value="1"/>
</dbReference>
<evidence type="ECO:0000256" key="8">
    <source>
        <dbReference type="HAMAP-Rule" id="MF_00211"/>
    </source>
</evidence>
<keyword evidence="12" id="KW-1185">Reference proteome</keyword>
<dbReference type="PANTHER" id="PTHR43285">
    <property type="entry name" value="ANTHRANILATE PHOSPHORIBOSYLTRANSFERASE"/>
    <property type="match status" value="1"/>
</dbReference>
<dbReference type="InterPro" id="IPR035902">
    <property type="entry name" value="Nuc_phospho_transferase"/>
</dbReference>
<comment type="cofactor">
    <cofactor evidence="8">
        <name>Mg(2+)</name>
        <dbReference type="ChEBI" id="CHEBI:18420"/>
    </cofactor>
    <text evidence="8">Binds 2 magnesium ions per monomer.</text>
</comment>
<comment type="similarity">
    <text evidence="8">Belongs to the anthranilate phosphoribosyltransferase family.</text>
</comment>
<keyword evidence="8" id="KW-0460">Magnesium</keyword>
<dbReference type="UniPathway" id="UPA00035">
    <property type="reaction ID" value="UER00041"/>
</dbReference>
<comment type="subunit">
    <text evidence="8">Homodimer.</text>
</comment>
<evidence type="ECO:0000259" key="10">
    <source>
        <dbReference type="Pfam" id="PF02885"/>
    </source>
</evidence>
<evidence type="ECO:0000256" key="6">
    <source>
        <dbReference type="ARBA" id="ARBA00022822"/>
    </source>
</evidence>
<evidence type="ECO:0000259" key="9">
    <source>
        <dbReference type="Pfam" id="PF00591"/>
    </source>
</evidence>
<comment type="function">
    <text evidence="8">Catalyzes the transfer of the phosphoribosyl group of 5-phosphorylribose-1-pyrophosphate (PRPP) to anthranilate to yield N-(5'-phosphoribosyl)-anthranilate (PRA).</text>
</comment>
<keyword evidence="8" id="KW-0479">Metal-binding</keyword>
<dbReference type="Gene3D" id="3.40.1030.10">
    <property type="entry name" value="Nucleoside phosphorylase/phosphoribosyltransferase catalytic domain"/>
    <property type="match status" value="1"/>
</dbReference>
<dbReference type="GO" id="GO:0005829">
    <property type="term" value="C:cytosol"/>
    <property type="evidence" value="ECO:0007669"/>
    <property type="project" value="TreeGrafter"/>
</dbReference>
<sequence>MDEYMQQYIEKITSGNDLSVDEAADMMDQILTSATDSQIASVLIGLKLKGEATSEIAGLVKGMKAKSRSINPDVPVLIDTCGTGGDSSHTINISTIAAIIVASSGVGVAKHGNYSITSKCGSADILKAAGVRIDLGPEEVTRMIEEVGFGFMLAPIFHPSMKRVAPIRREIGVRTVFNILGPLTNPANVKKQVIGVFNPELCTKMAEVLRELGSEHALVVHGSGLDEITTTGPTDIIELKNGDIASFRITPEDYGLRKAKLEDLKGGDAEYNCKMMLEILNGRKGFMRDIVLLNASAGLYIGGQASDIKEGIEIAENLIDEGRGIAKLNEMIEFG</sequence>
<dbReference type="GO" id="GO:0000162">
    <property type="term" value="P:L-tryptophan biosynthetic process"/>
    <property type="evidence" value="ECO:0007669"/>
    <property type="project" value="UniProtKB-UniRule"/>
</dbReference>
<keyword evidence="6 8" id="KW-0822">Tryptophan biosynthesis</keyword>
<feature type="domain" description="Glycosyl transferase family 3 N-terminal" evidence="10">
    <location>
        <begin position="6"/>
        <end position="66"/>
    </location>
</feature>
<protein>
    <recommendedName>
        <fullName evidence="2 8">Anthranilate phosphoribosyltransferase</fullName>
        <ecNumber evidence="2 8">2.4.2.18</ecNumber>
    </recommendedName>
</protein>
<dbReference type="InterPro" id="IPR000312">
    <property type="entry name" value="Glycosyl_Trfase_fam3"/>
</dbReference>
<reference evidence="11" key="1">
    <citation type="submission" date="2016-05" db="EMBL/GenBank/DDBJ databases">
        <title>Microbial consortia oxidize butane by reversing methanogenesis.</title>
        <authorList>
            <person name="Laso-Perez R."/>
            <person name="Richter M."/>
            <person name="Wegener G."/>
            <person name="Musat F."/>
        </authorList>
    </citation>
    <scope>NUCLEOTIDE SEQUENCE [LARGE SCALE GENOMIC DNA]</scope>
    <source>
        <strain evidence="11">BOX2</strain>
    </source>
</reference>
<evidence type="ECO:0000256" key="5">
    <source>
        <dbReference type="ARBA" id="ARBA00022679"/>
    </source>
</evidence>
<dbReference type="AlphaFoldDB" id="A0A1F2PAA0"/>
<accession>A0A1F2PAA0</accession>
<feature type="binding site" evidence="8">
    <location>
        <position position="122"/>
    </location>
    <ligand>
        <name>5-phospho-alpha-D-ribose 1-diphosphate</name>
        <dbReference type="ChEBI" id="CHEBI:58017"/>
    </ligand>
</feature>
<name>A0A1F2PAA0_9EURY</name>
<dbReference type="Pfam" id="PF02885">
    <property type="entry name" value="Glycos_trans_3N"/>
    <property type="match status" value="1"/>
</dbReference>
<organism evidence="11 12">
    <name type="scientific">Candidatus Syntropharchaeum caldarium</name>
    <dbReference type="NCBI Taxonomy" id="1838285"/>
    <lineage>
        <taxon>Archaea</taxon>
        <taxon>Methanobacteriati</taxon>
        <taxon>Methanobacteriota</taxon>
        <taxon>Stenosarchaea group</taxon>
        <taxon>Methanomicrobia</taxon>
        <taxon>Methanosarcinales</taxon>
        <taxon>ANME-2 cluster</taxon>
        <taxon>Candidatus Syntropharchaeum</taxon>
    </lineage>
</organism>
<feature type="binding site" evidence="8">
    <location>
        <position position="226"/>
    </location>
    <ligand>
        <name>Mg(2+)</name>
        <dbReference type="ChEBI" id="CHEBI:18420"/>
        <label>2</label>
    </ligand>
</feature>
<evidence type="ECO:0000256" key="1">
    <source>
        <dbReference type="ARBA" id="ARBA00004907"/>
    </source>
</evidence>
<dbReference type="GO" id="GO:0000287">
    <property type="term" value="F:magnesium ion binding"/>
    <property type="evidence" value="ECO:0007669"/>
    <property type="project" value="UniProtKB-UniRule"/>
</dbReference>